<dbReference type="EMBL" id="CP012850">
    <property type="protein sequence ID" value="ALI37082.1"/>
    <property type="molecule type" value="Genomic_DNA"/>
</dbReference>
<dbReference type="Proteomes" id="UP000058925">
    <property type="component" value="Chromosome"/>
</dbReference>
<organism evidence="1 2">
    <name type="scientific">Candidatus Nitrosocosmicus oleophilus</name>
    <dbReference type="NCBI Taxonomy" id="1353260"/>
    <lineage>
        <taxon>Archaea</taxon>
        <taxon>Nitrososphaerota</taxon>
        <taxon>Nitrososphaeria</taxon>
        <taxon>Nitrososphaerales</taxon>
        <taxon>Nitrososphaeraceae</taxon>
        <taxon>Candidatus Nitrosocosmicus</taxon>
    </lineage>
</organism>
<protein>
    <submittedName>
        <fullName evidence="1">Uncharacterized protein</fullName>
    </submittedName>
</protein>
<accession>A0A654MC85</accession>
<name>A0A654MC85_9ARCH</name>
<dbReference type="KEGG" id="taa:NMY3_02893"/>
<evidence type="ECO:0000313" key="2">
    <source>
        <dbReference type="Proteomes" id="UP000058925"/>
    </source>
</evidence>
<dbReference type="AlphaFoldDB" id="A0A654MC85"/>
<reference evidence="2" key="1">
    <citation type="submission" date="2015-10" db="EMBL/GenBank/DDBJ databases">
        <title>Niche specialization of a soil ammonia-oxidizing archaeon, Candidatus Nitrosocosmicus oleophilus.</title>
        <authorList>
            <person name="Jung M.-Y."/>
            <person name="Rhee S.-K."/>
        </authorList>
    </citation>
    <scope>NUCLEOTIDE SEQUENCE [LARGE SCALE GENOMIC DNA]</scope>
    <source>
        <strain evidence="2">MY3</strain>
    </source>
</reference>
<gene>
    <name evidence="1" type="ORF">NMY3_02893</name>
</gene>
<keyword evidence="2" id="KW-1185">Reference proteome</keyword>
<sequence>MNSFLVVIGMSCNGICMRFKAKRNHDVPSRYHEGQKRCSVCEIFIKWDETYCPCCHYKLRTRSFRGWGMRKKYREETLKRY</sequence>
<evidence type="ECO:0000313" key="1">
    <source>
        <dbReference type="EMBL" id="ALI37082.1"/>
    </source>
</evidence>
<proteinExistence type="predicted"/>